<gene>
    <name evidence="2" type="ORF">KRR39_21000</name>
</gene>
<name>A0A975SZ10_9ACTN</name>
<dbReference type="AlphaFoldDB" id="A0A975SZ10"/>
<evidence type="ECO:0000256" key="1">
    <source>
        <dbReference type="SAM" id="Phobius"/>
    </source>
</evidence>
<keyword evidence="1" id="KW-0472">Membrane</keyword>
<feature type="transmembrane region" description="Helical" evidence="1">
    <location>
        <begin position="211"/>
        <end position="233"/>
    </location>
</feature>
<dbReference type="RefSeq" id="WP_216939343.1">
    <property type="nucleotide sequence ID" value="NZ_CP077062.1"/>
</dbReference>
<keyword evidence="1" id="KW-1133">Transmembrane helix</keyword>
<feature type="transmembrane region" description="Helical" evidence="1">
    <location>
        <begin position="494"/>
        <end position="510"/>
    </location>
</feature>
<feature type="transmembrane region" description="Helical" evidence="1">
    <location>
        <begin position="60"/>
        <end position="82"/>
    </location>
</feature>
<feature type="transmembrane region" description="Helical" evidence="1">
    <location>
        <begin position="253"/>
        <end position="278"/>
    </location>
</feature>
<proteinExistence type="predicted"/>
<feature type="transmembrane region" description="Helical" evidence="1">
    <location>
        <begin position="390"/>
        <end position="412"/>
    </location>
</feature>
<evidence type="ECO:0000313" key="2">
    <source>
        <dbReference type="EMBL" id="QWZ07833.1"/>
    </source>
</evidence>
<dbReference type="EMBL" id="CP077062">
    <property type="protein sequence ID" value="QWZ07833.1"/>
    <property type="molecule type" value="Genomic_DNA"/>
</dbReference>
<feature type="transmembrane region" description="Helical" evidence="1">
    <location>
        <begin position="424"/>
        <end position="445"/>
    </location>
</feature>
<accession>A0A975SZ10</accession>
<feature type="transmembrane region" description="Helical" evidence="1">
    <location>
        <begin position="466"/>
        <end position="488"/>
    </location>
</feature>
<reference evidence="2" key="1">
    <citation type="submission" date="2021-06" db="EMBL/GenBank/DDBJ databases">
        <title>Complete genome sequence of Nocardioides sp. G188.</title>
        <authorList>
            <person name="Im W.-T."/>
        </authorList>
    </citation>
    <scope>NUCLEOTIDE SEQUENCE</scope>
    <source>
        <strain evidence="2">G188</strain>
    </source>
</reference>
<evidence type="ECO:0000313" key="3">
    <source>
        <dbReference type="Proteomes" id="UP000683575"/>
    </source>
</evidence>
<keyword evidence="3" id="KW-1185">Reference proteome</keyword>
<keyword evidence="1" id="KW-0812">Transmembrane</keyword>
<dbReference type="KEGG" id="nps:KRR39_21000"/>
<dbReference type="Proteomes" id="UP000683575">
    <property type="component" value="Chromosome"/>
</dbReference>
<organism evidence="2 3">
    <name type="scientific">Nocardioides panacis</name>
    <dbReference type="NCBI Taxonomy" id="2849501"/>
    <lineage>
        <taxon>Bacteria</taxon>
        <taxon>Bacillati</taxon>
        <taxon>Actinomycetota</taxon>
        <taxon>Actinomycetes</taxon>
        <taxon>Propionibacteriales</taxon>
        <taxon>Nocardioidaceae</taxon>
        <taxon>Nocardioides</taxon>
    </lineage>
</organism>
<feature type="transmembrane region" description="Helical" evidence="1">
    <location>
        <begin position="327"/>
        <end position="344"/>
    </location>
</feature>
<feature type="transmembrane region" description="Helical" evidence="1">
    <location>
        <begin position="350"/>
        <end position="370"/>
    </location>
</feature>
<protein>
    <submittedName>
        <fullName evidence="2">Uncharacterized protein</fullName>
    </submittedName>
</protein>
<feature type="transmembrane region" description="Helical" evidence="1">
    <location>
        <begin position="94"/>
        <end position="117"/>
    </location>
</feature>
<feature type="transmembrane region" description="Helical" evidence="1">
    <location>
        <begin position="138"/>
        <end position="158"/>
    </location>
</feature>
<sequence>MSTARSSTRPRDSRSPRRLDWKPRSIRLGSATQEAVRATRDVRHLLRFRLAGLRGRSRRAVPVTLAVLVLLTVLAATLPAFLPELTVSRQDMLLLLPTSYVSVLVISLVSAASTGGGRELLPRHQAVAFPVSPTTDHLGALLMAPLNIAWLLQCWTLLAATSYAVGARPLLPVAMAPVFLWLVTGTVMAQCLAWVVEWLRRGPSGSYVVRGTAVAIGGLVALLVVTGRLTPMLDNSPTLRVVLAVLAGAQGDWLPWLAMMNWLLGIAIVSVVVGAWMADRVSRRSANDELRVESSRHKARPNPGSDFVALLRTDRAGIWRSLPMRRGMVVLALFPGLIALGGDFDWAKVAIFPGLVASGGVLLFGVNSWCLDGHGALWRDSLPVSPRLAFASRVAVLMEILLVATLATLLLASLRAGLPDVSELVAIVCGTVVVTLQVVATALRWSVRSPYAVDLRSSRATPAPPLVMVGYSSRLALSTTLTGLLFSVTTRAPWTWSVLLALPFLLWSAVKLHRTSHRWADPEVRSRVIATVAS</sequence>
<feature type="transmembrane region" description="Helical" evidence="1">
    <location>
        <begin position="178"/>
        <end position="199"/>
    </location>
</feature>